<dbReference type="Gene3D" id="3.30.559.30">
    <property type="entry name" value="Nonribosomal peptide synthetase, condensation domain"/>
    <property type="match status" value="1"/>
</dbReference>
<name>A0ABW0JT93_9GAMM</name>
<dbReference type="Proteomes" id="UP001596018">
    <property type="component" value="Unassembled WGS sequence"/>
</dbReference>
<dbReference type="SUPFAM" id="SSF56801">
    <property type="entry name" value="Acetyl-CoA synthetase-like"/>
    <property type="match status" value="2"/>
</dbReference>
<evidence type="ECO:0000313" key="5">
    <source>
        <dbReference type="EMBL" id="MFC5439090.1"/>
    </source>
</evidence>
<feature type="domain" description="Carrier" evidence="4">
    <location>
        <begin position="496"/>
        <end position="571"/>
    </location>
</feature>
<dbReference type="InterPro" id="IPR023213">
    <property type="entry name" value="CAT-like_dom_sf"/>
</dbReference>
<feature type="domain" description="Carrier" evidence="4">
    <location>
        <begin position="1555"/>
        <end position="1639"/>
    </location>
</feature>
<dbReference type="Gene3D" id="3.30.300.30">
    <property type="match status" value="2"/>
</dbReference>
<keyword evidence="6" id="KW-1185">Reference proteome</keyword>
<evidence type="ECO:0000313" key="6">
    <source>
        <dbReference type="Proteomes" id="UP001596018"/>
    </source>
</evidence>
<dbReference type="PANTHER" id="PTHR45527:SF1">
    <property type="entry name" value="FATTY ACID SYNTHASE"/>
    <property type="match status" value="1"/>
</dbReference>
<reference evidence="6" key="1">
    <citation type="journal article" date="2019" name="Int. J. Syst. Evol. Microbiol.">
        <title>The Global Catalogue of Microorganisms (GCM) 10K type strain sequencing project: providing services to taxonomists for standard genome sequencing and annotation.</title>
        <authorList>
            <consortium name="The Broad Institute Genomics Platform"/>
            <consortium name="The Broad Institute Genome Sequencing Center for Infectious Disease"/>
            <person name="Wu L."/>
            <person name="Ma J."/>
        </authorList>
    </citation>
    <scope>NUCLEOTIDE SEQUENCE [LARGE SCALE GENOMIC DNA]</scope>
    <source>
        <strain evidence="6">KACC 12822</strain>
    </source>
</reference>
<keyword evidence="2" id="KW-0597">Phosphoprotein</keyword>
<keyword evidence="1" id="KW-0596">Phosphopantetheine</keyword>
<gene>
    <name evidence="5" type="ORF">ACFPK0_03560</name>
</gene>
<dbReference type="InterPro" id="IPR036736">
    <property type="entry name" value="ACP-like_sf"/>
</dbReference>
<dbReference type="SMART" id="SM00823">
    <property type="entry name" value="PKS_PP"/>
    <property type="match status" value="2"/>
</dbReference>
<dbReference type="InterPro" id="IPR010071">
    <property type="entry name" value="AA_adenyl_dom"/>
</dbReference>
<proteinExistence type="predicted"/>
<evidence type="ECO:0000256" key="1">
    <source>
        <dbReference type="ARBA" id="ARBA00022450"/>
    </source>
</evidence>
<dbReference type="InterPro" id="IPR020806">
    <property type="entry name" value="PKS_PP-bd"/>
</dbReference>
<dbReference type="Gene3D" id="1.10.1200.10">
    <property type="entry name" value="ACP-like"/>
    <property type="match status" value="2"/>
</dbReference>
<evidence type="ECO:0000259" key="4">
    <source>
        <dbReference type="PROSITE" id="PS50075"/>
    </source>
</evidence>
<dbReference type="InterPro" id="IPR020845">
    <property type="entry name" value="AMP-binding_CS"/>
</dbReference>
<evidence type="ECO:0000256" key="2">
    <source>
        <dbReference type="ARBA" id="ARBA00022553"/>
    </source>
</evidence>
<dbReference type="CDD" id="cd19531">
    <property type="entry name" value="LCL_NRPS-like"/>
    <property type="match status" value="1"/>
</dbReference>
<dbReference type="Gene3D" id="3.30.559.10">
    <property type="entry name" value="Chloramphenicol acetyltransferase-like domain"/>
    <property type="match status" value="1"/>
</dbReference>
<dbReference type="NCBIfam" id="NF003417">
    <property type="entry name" value="PRK04813.1"/>
    <property type="match status" value="2"/>
</dbReference>
<dbReference type="InterPro" id="IPR025110">
    <property type="entry name" value="AMP-bd_C"/>
</dbReference>
<dbReference type="InterPro" id="IPR000873">
    <property type="entry name" value="AMP-dep_synth/lig_dom"/>
</dbReference>
<dbReference type="Gene3D" id="2.30.38.10">
    <property type="entry name" value="Luciferase, Domain 3"/>
    <property type="match status" value="1"/>
</dbReference>
<dbReference type="Gene3D" id="3.40.50.980">
    <property type="match status" value="2"/>
</dbReference>
<dbReference type="Pfam" id="PF13193">
    <property type="entry name" value="AMP-binding_C"/>
    <property type="match status" value="2"/>
</dbReference>
<evidence type="ECO:0000256" key="3">
    <source>
        <dbReference type="SAM" id="MobiDB-lite"/>
    </source>
</evidence>
<dbReference type="InterPro" id="IPR042099">
    <property type="entry name" value="ANL_N_sf"/>
</dbReference>
<dbReference type="Pfam" id="PF00501">
    <property type="entry name" value="AMP-binding"/>
    <property type="match status" value="2"/>
</dbReference>
<sequence length="1650" mass="177845">MALSDGNGVLTYGQLRERVLGLAGQLVAAGVVPGDVVAVACDRSVESVVGILAAYAAGAAYLPLDPSYPQARLAQMLDDANPRLAVVVPAADGAVFRSRELPIIETTAIGSAAALVEPVLAAVRAPAYVVFTSGSTGRPKGAVVSRHALARMVDWHVEHPRLGQPARVLQFVSLGFDPSVRDIFATLATGGSLLMAAEADRKDPFRLLNLMREQRVARVALPYAMLRAVAEAWAEGGAQPEAWRDVITGGEALAITPAVRQLFSGLRDAVLYNEYGPTETGVLVTSHALAGDPAHWPERPDLGLALPYAHLHVVDEQLRPVPDGTEGELLIGGDSVADGYLNQPQLTGRSFVQLESPAATERVYRSGDRVRREANGHLVFLGRVDDQVKVAGYRVELGEVEAALSAHAAVRDVAVVAPEGAAGRQLVAHIVLAGDALSTHDTRAAIEQHLTAQLPAFARPQNLVFHDALPLTSHGKIDRRKLAAHSLPDVAALPARPDAAMEDRAVALWRELLAAPELRAEDNVFDHGADSLLVMVFVTRWRSIAGSALSAATVYRHPSPRQQAQASAVAPPAAEGRTAEAEQTDSSFAALPSEVPLSHGQMEKWFASQFGEMASLSFNESSSLLLDGELNRAAFRQALEIVWQRHESLRFSFAADGSSQRFNPDVPLPLMDAELAEAGKTAATLDDFCDAQVRRPFDLTTAPLVRFTLVRMGERRHALHIVAHHLVMDGWSLAIFISELSACYNALAAGHKPVLAPAAAFRTYLMAAQARRAERLTASLDYWRQVYATPPPTLRLPSDRPTPGQPDYAAATVRHEFAPALVAALRSDAVRRGVSLYSLLLSGFGVLLARLSGQNDFAVAVPFAGLALAGNQSLMGDGVSSLPLRMQLEPGLAWGDWIDRNHAAVLDAMAHREATLTDIQRMLGLRAHNGEAALTGVTFNLLPESTAVAFDGLAHEVRESPRVALDWDLYFNLSPSNGTLVLDLHYATARHDAPTMQRWIGFYEALLRSIANLRGTDVALGAIDLLGAAGRHEVLEKWNATAVPYAREQGLTTLVEAQMQRVPRQVAAECGGKSISYGELDRTTRTLAHALLRRGIGRGKLVGICVPRSLEMLIAVVGVLRSGAAYVPLDPTFPAERLHYMADHSGLQHVLVTDAGLLPQEVASNRLLLDVTELLKEPEEQMALPTVSGENLAYVLYTSGSTGKPKGVGITHRNLVNFLLSMSHEPGFGVDDVLCAVTTLSFDIAGLELYLPLIVGARLVIATEEEHHEPQPLWDLVERSGCNVLQTTPSLLRLLMDSGRDNEVRNLRLFVGGEALPLEVANSLAGRCREFWNLYGPTETTIWSTVARVRPGLTEVPLGKPIANTRIYVLDANGEPTLPGLIGEIWIGGDGVADGYLHQPELTAERFLADPFVGGDARMYRTGDLGSWRDGVLYFNGRVDNQIKIRGYRIEPGDIEAAADAYAGMRECVAVAYRFGDNDLRLVLYAVVDGDRTDVARALREHLRARLPAYMLPQHVELLDALPKTPNGKIDRKALPEPSAAGAVGHSTTMATAPTLDNPREAYLAAVWGDLIGVSDIRRNDNFFDIGGHSLLAVEFANRVQRETGVRIALLDVATSTLSALAAELPEAKAVAGSGNASLGMRLRRLFGIK</sequence>
<dbReference type="SUPFAM" id="SSF52777">
    <property type="entry name" value="CoA-dependent acyltransferases"/>
    <property type="match status" value="2"/>
</dbReference>
<dbReference type="InterPro" id="IPR001242">
    <property type="entry name" value="Condensation_dom"/>
</dbReference>
<organism evidence="5 6">
    <name type="scientific">Rhodanobacter ginsenosidimutans</name>
    <dbReference type="NCBI Taxonomy" id="490571"/>
    <lineage>
        <taxon>Bacteria</taxon>
        <taxon>Pseudomonadati</taxon>
        <taxon>Pseudomonadota</taxon>
        <taxon>Gammaproteobacteria</taxon>
        <taxon>Lysobacterales</taxon>
        <taxon>Rhodanobacteraceae</taxon>
        <taxon>Rhodanobacter</taxon>
    </lineage>
</organism>
<dbReference type="SUPFAM" id="SSF47336">
    <property type="entry name" value="ACP-like"/>
    <property type="match status" value="2"/>
</dbReference>
<dbReference type="RefSeq" id="WP_377338400.1">
    <property type="nucleotide sequence ID" value="NZ_JALBWS010000015.1"/>
</dbReference>
<dbReference type="PROSITE" id="PS50075">
    <property type="entry name" value="CARRIER"/>
    <property type="match status" value="2"/>
</dbReference>
<dbReference type="PANTHER" id="PTHR45527">
    <property type="entry name" value="NONRIBOSOMAL PEPTIDE SYNTHETASE"/>
    <property type="match status" value="1"/>
</dbReference>
<accession>A0ABW0JT93</accession>
<dbReference type="InterPro" id="IPR009081">
    <property type="entry name" value="PP-bd_ACP"/>
</dbReference>
<comment type="caution">
    <text evidence="5">The sequence shown here is derived from an EMBL/GenBank/DDBJ whole genome shotgun (WGS) entry which is preliminary data.</text>
</comment>
<protein>
    <submittedName>
        <fullName evidence="5">Amino acid adenylation domain-containing protein</fullName>
    </submittedName>
</protein>
<feature type="region of interest" description="Disordered" evidence="3">
    <location>
        <begin position="566"/>
        <end position="586"/>
    </location>
</feature>
<dbReference type="InterPro" id="IPR045851">
    <property type="entry name" value="AMP-bd_C_sf"/>
</dbReference>
<dbReference type="CDD" id="cd05930">
    <property type="entry name" value="A_NRPS"/>
    <property type="match status" value="2"/>
</dbReference>
<dbReference type="Gene3D" id="3.40.50.12780">
    <property type="entry name" value="N-terminal domain of ligase-like"/>
    <property type="match status" value="1"/>
</dbReference>
<dbReference type="Pfam" id="PF00550">
    <property type="entry name" value="PP-binding"/>
    <property type="match status" value="2"/>
</dbReference>
<dbReference type="NCBIfam" id="TIGR01733">
    <property type="entry name" value="AA-adenyl-dom"/>
    <property type="match status" value="2"/>
</dbReference>
<dbReference type="PROSITE" id="PS00455">
    <property type="entry name" value="AMP_BINDING"/>
    <property type="match status" value="2"/>
</dbReference>
<dbReference type="Pfam" id="PF00668">
    <property type="entry name" value="Condensation"/>
    <property type="match status" value="1"/>
</dbReference>
<dbReference type="EMBL" id="JBHSMM010000001">
    <property type="protein sequence ID" value="MFC5439090.1"/>
    <property type="molecule type" value="Genomic_DNA"/>
</dbReference>